<dbReference type="KEGG" id="shl:Shal_2816"/>
<name>B0TMK8_SHEHH</name>
<evidence type="ECO:0000313" key="2">
    <source>
        <dbReference type="Proteomes" id="UP000001317"/>
    </source>
</evidence>
<dbReference type="AlphaFoldDB" id="B0TMK8"/>
<protein>
    <recommendedName>
        <fullName evidence="3">DUF4488 domain-containing protein</fullName>
    </recommendedName>
</protein>
<dbReference type="RefSeq" id="WP_012277896.1">
    <property type="nucleotide sequence ID" value="NC_010334.1"/>
</dbReference>
<proteinExistence type="predicted"/>
<sequence>MKVLSLFLSQVLLAFFIVCLPLKAADNPFIGSWKLVSGKYLDGKGQWVEYSDLKLSAIKVISANHFSFTTMKNVGSDAKPTLEFWAAATGDYEYTATDYIEYPHLNSFGVNAGESFTFTYTIEGKEWHTQRTEDGVLKEQEHWTKLD</sequence>
<dbReference type="HOGENOM" id="CLU_1748389_0_0_6"/>
<dbReference type="Proteomes" id="UP000001317">
    <property type="component" value="Chromosome"/>
</dbReference>
<gene>
    <name evidence="1" type="ordered locus">Shal_2816</name>
</gene>
<evidence type="ECO:0000313" key="1">
    <source>
        <dbReference type="EMBL" id="ABZ77368.1"/>
    </source>
</evidence>
<keyword evidence="2" id="KW-1185">Reference proteome</keyword>
<reference evidence="1" key="1">
    <citation type="submission" date="2008-01" db="EMBL/GenBank/DDBJ databases">
        <title>Complete sequence of Shewanella halifaxensis HAW-EB4.</title>
        <authorList>
            <consortium name="US DOE Joint Genome Institute"/>
            <person name="Copeland A."/>
            <person name="Lucas S."/>
            <person name="Lapidus A."/>
            <person name="Glavina del Rio T."/>
            <person name="Dalin E."/>
            <person name="Tice H."/>
            <person name="Bruce D."/>
            <person name="Goodwin L."/>
            <person name="Pitluck S."/>
            <person name="Sims D."/>
            <person name="Brettin T."/>
            <person name="Detter J.C."/>
            <person name="Han C."/>
            <person name="Kuske C.R."/>
            <person name="Schmutz J."/>
            <person name="Larimer F."/>
            <person name="Land M."/>
            <person name="Hauser L."/>
            <person name="Kyrpides N."/>
            <person name="Kim E."/>
            <person name="Zhao J.-S."/>
            <person name="Richardson P."/>
        </authorList>
    </citation>
    <scope>NUCLEOTIDE SEQUENCE [LARGE SCALE GENOMIC DNA]</scope>
    <source>
        <strain evidence="1">HAW-EB4</strain>
    </source>
</reference>
<dbReference type="eggNOG" id="ENOG50335I6">
    <property type="taxonomic scope" value="Bacteria"/>
</dbReference>
<accession>B0TMK8</accession>
<dbReference type="OrthoDB" id="8588312at2"/>
<dbReference type="STRING" id="458817.Shal_2816"/>
<evidence type="ECO:0008006" key="3">
    <source>
        <dbReference type="Google" id="ProtNLM"/>
    </source>
</evidence>
<organism evidence="1 2">
    <name type="scientific">Shewanella halifaxensis (strain HAW-EB4)</name>
    <dbReference type="NCBI Taxonomy" id="458817"/>
    <lineage>
        <taxon>Bacteria</taxon>
        <taxon>Pseudomonadati</taxon>
        <taxon>Pseudomonadota</taxon>
        <taxon>Gammaproteobacteria</taxon>
        <taxon>Alteromonadales</taxon>
        <taxon>Shewanellaceae</taxon>
        <taxon>Shewanella</taxon>
    </lineage>
</organism>
<dbReference type="EMBL" id="CP000931">
    <property type="protein sequence ID" value="ABZ77368.1"/>
    <property type="molecule type" value="Genomic_DNA"/>
</dbReference>